<evidence type="ECO:0000256" key="8">
    <source>
        <dbReference type="ARBA" id="ARBA00022840"/>
    </source>
</evidence>
<comment type="similarity">
    <text evidence="12">Belongs to the carbohydrate kinase PfkB family. Ribokinase subfamily.</text>
</comment>
<keyword evidence="11 12" id="KW-0119">Carbohydrate metabolism</keyword>
<feature type="compositionally biased region" description="Low complexity" evidence="13">
    <location>
        <begin position="15"/>
        <end position="37"/>
    </location>
</feature>
<feature type="region of interest" description="Disordered" evidence="13">
    <location>
        <begin position="1"/>
        <end position="53"/>
    </location>
</feature>
<evidence type="ECO:0000256" key="6">
    <source>
        <dbReference type="ARBA" id="ARBA00022741"/>
    </source>
</evidence>
<dbReference type="InterPro" id="IPR002139">
    <property type="entry name" value="Ribo/fructo_kinase"/>
</dbReference>
<feature type="binding site" evidence="12">
    <location>
        <position position="332"/>
    </location>
    <ligand>
        <name>K(+)</name>
        <dbReference type="ChEBI" id="CHEBI:29103"/>
    </ligand>
</feature>
<dbReference type="RefSeq" id="WP_380839857.1">
    <property type="nucleotide sequence ID" value="NZ_JBHSFP010000005.1"/>
</dbReference>
<evidence type="ECO:0000313" key="15">
    <source>
        <dbReference type="EMBL" id="MFC4531334.1"/>
    </source>
</evidence>
<dbReference type="InterPro" id="IPR029056">
    <property type="entry name" value="Ribokinase-like"/>
</dbReference>
<feature type="binding site" evidence="12">
    <location>
        <position position="338"/>
    </location>
    <ligand>
        <name>K(+)</name>
        <dbReference type="ChEBI" id="CHEBI:29103"/>
    </ligand>
</feature>
<dbReference type="PROSITE" id="PS00584">
    <property type="entry name" value="PFKB_KINASES_2"/>
    <property type="match status" value="1"/>
</dbReference>
<feature type="binding site" evidence="12">
    <location>
        <begin position="267"/>
        <end position="272"/>
    </location>
    <ligand>
        <name>ATP</name>
        <dbReference type="ChEBI" id="CHEBI:30616"/>
    </ligand>
</feature>
<feature type="binding site" evidence="12">
    <location>
        <begin position="95"/>
        <end position="99"/>
    </location>
    <ligand>
        <name>substrate</name>
    </ligand>
</feature>
<dbReference type="EC" id="2.7.1.15" evidence="2 12"/>
<evidence type="ECO:0000256" key="1">
    <source>
        <dbReference type="ARBA" id="ARBA00005380"/>
    </source>
</evidence>
<dbReference type="PRINTS" id="PR00990">
    <property type="entry name" value="RIBOKINASE"/>
</dbReference>
<evidence type="ECO:0000256" key="10">
    <source>
        <dbReference type="ARBA" id="ARBA00022958"/>
    </source>
</evidence>
<feature type="domain" description="Carbohydrate kinase PfkB" evidence="14">
    <location>
        <begin position="59"/>
        <end position="341"/>
    </location>
</feature>
<comment type="subunit">
    <text evidence="12">Homodimer.</text>
</comment>
<organism evidence="15 16">
    <name type="scientific">Sphaerisporangium dianthi</name>
    <dbReference type="NCBI Taxonomy" id="1436120"/>
    <lineage>
        <taxon>Bacteria</taxon>
        <taxon>Bacillati</taxon>
        <taxon>Actinomycetota</taxon>
        <taxon>Actinomycetes</taxon>
        <taxon>Streptosporangiales</taxon>
        <taxon>Streptosporangiaceae</taxon>
        <taxon>Sphaerisporangium</taxon>
    </lineage>
</organism>
<evidence type="ECO:0000256" key="2">
    <source>
        <dbReference type="ARBA" id="ARBA00012035"/>
    </source>
</evidence>
<comment type="subcellular location">
    <subcellularLocation>
        <location evidence="12">Cytoplasm</location>
    </subcellularLocation>
</comment>
<feature type="binding site" evidence="12">
    <location>
        <begin position="67"/>
        <end position="69"/>
    </location>
    <ligand>
        <name>substrate</name>
    </ligand>
</feature>
<comment type="caution">
    <text evidence="15">The sequence shown here is derived from an EMBL/GenBank/DDBJ whole genome shotgun (WGS) entry which is preliminary data.</text>
</comment>
<evidence type="ECO:0000313" key="16">
    <source>
        <dbReference type="Proteomes" id="UP001596004"/>
    </source>
</evidence>
<dbReference type="CDD" id="cd01174">
    <property type="entry name" value="ribokinase"/>
    <property type="match status" value="1"/>
</dbReference>
<keyword evidence="10 12" id="KW-0630">Potassium</keyword>
<keyword evidence="12" id="KW-0963">Cytoplasm</keyword>
<feature type="binding site" evidence="12">
    <location>
        <position position="235"/>
    </location>
    <ligand>
        <name>ATP</name>
        <dbReference type="ChEBI" id="CHEBI:30616"/>
    </ligand>
</feature>
<comment type="cofactor">
    <cofactor evidence="12">
        <name>Mg(2+)</name>
        <dbReference type="ChEBI" id="CHEBI:18420"/>
    </cofactor>
    <text evidence="12">Requires a divalent cation, most likely magnesium in vivo, as an electrophilic catalyst to aid phosphoryl group transfer. It is the chelate of the metal and the nucleotide that is the actual substrate.</text>
</comment>
<dbReference type="HAMAP" id="MF_01987">
    <property type="entry name" value="Ribokinase"/>
    <property type="match status" value="1"/>
</dbReference>
<evidence type="ECO:0000256" key="9">
    <source>
        <dbReference type="ARBA" id="ARBA00022842"/>
    </source>
</evidence>
<feature type="binding site" evidence="12">
    <location>
        <position position="293"/>
    </location>
    <ligand>
        <name>K(+)</name>
        <dbReference type="ChEBI" id="CHEBI:29103"/>
    </ligand>
</feature>
<keyword evidence="6 12" id="KW-0547">Nucleotide-binding</keyword>
<keyword evidence="16" id="KW-1185">Reference proteome</keyword>
<keyword evidence="7 12" id="KW-0418">Kinase</keyword>
<feature type="active site" description="Proton acceptor" evidence="12">
    <location>
        <position position="299"/>
    </location>
</feature>
<gene>
    <name evidence="12" type="primary">rbsK</name>
    <name evidence="15" type="ORF">ACFO60_11220</name>
</gene>
<feature type="binding site" evidence="12">
    <location>
        <begin position="298"/>
        <end position="299"/>
    </location>
    <ligand>
        <name>ATP</name>
        <dbReference type="ChEBI" id="CHEBI:30616"/>
    </ligand>
</feature>
<accession>A0ABV9CFP8</accession>
<evidence type="ECO:0000256" key="3">
    <source>
        <dbReference type="ARBA" id="ARBA00016943"/>
    </source>
</evidence>
<reference evidence="16" key="1">
    <citation type="journal article" date="2019" name="Int. J. Syst. Evol. Microbiol.">
        <title>The Global Catalogue of Microorganisms (GCM) 10K type strain sequencing project: providing services to taxonomists for standard genome sequencing and annotation.</title>
        <authorList>
            <consortium name="The Broad Institute Genomics Platform"/>
            <consortium name="The Broad Institute Genome Sequencing Center for Infectious Disease"/>
            <person name="Wu L."/>
            <person name="Ma J."/>
        </authorList>
    </citation>
    <scope>NUCLEOTIDE SEQUENCE [LARGE SCALE GENOMIC DNA]</scope>
    <source>
        <strain evidence="16">CGMCC 4.7132</strain>
    </source>
</reference>
<dbReference type="InterPro" id="IPR002173">
    <property type="entry name" value="Carboh/pur_kinase_PfkB_CS"/>
</dbReference>
<feature type="compositionally biased region" description="Gly residues" evidence="13">
    <location>
        <begin position="38"/>
        <end position="53"/>
    </location>
</feature>
<feature type="binding site" evidence="12">
    <location>
        <position position="334"/>
    </location>
    <ligand>
        <name>K(+)</name>
        <dbReference type="ChEBI" id="CHEBI:29103"/>
    </ligand>
</feature>
<comment type="caution">
    <text evidence="12">Lacks conserved residue(s) required for the propagation of feature annotation.</text>
</comment>
<name>A0ABV9CFP8_9ACTN</name>
<evidence type="ECO:0000256" key="11">
    <source>
        <dbReference type="ARBA" id="ARBA00023277"/>
    </source>
</evidence>
<keyword evidence="8 12" id="KW-0067">ATP-binding</keyword>
<comment type="catalytic activity">
    <reaction evidence="12">
        <text>D-ribose + ATP = D-ribose 5-phosphate + ADP + H(+)</text>
        <dbReference type="Rhea" id="RHEA:13697"/>
        <dbReference type="ChEBI" id="CHEBI:15378"/>
        <dbReference type="ChEBI" id="CHEBI:30616"/>
        <dbReference type="ChEBI" id="CHEBI:47013"/>
        <dbReference type="ChEBI" id="CHEBI:78346"/>
        <dbReference type="ChEBI" id="CHEBI:456216"/>
        <dbReference type="EC" id="2.7.1.15"/>
    </reaction>
</comment>
<evidence type="ECO:0000256" key="12">
    <source>
        <dbReference type="HAMAP-Rule" id="MF_01987"/>
    </source>
</evidence>
<dbReference type="GO" id="GO:0004747">
    <property type="term" value="F:ribokinase activity"/>
    <property type="evidence" value="ECO:0007669"/>
    <property type="project" value="UniProtKB-EC"/>
</dbReference>
<feature type="binding site" evidence="12">
    <location>
        <position position="329"/>
    </location>
    <ligand>
        <name>K(+)</name>
        <dbReference type="ChEBI" id="CHEBI:29103"/>
    </ligand>
</feature>
<evidence type="ECO:0000259" key="14">
    <source>
        <dbReference type="Pfam" id="PF00294"/>
    </source>
</evidence>
<dbReference type="Pfam" id="PF00294">
    <property type="entry name" value="PfkB"/>
    <property type="match status" value="1"/>
</dbReference>
<evidence type="ECO:0000256" key="4">
    <source>
        <dbReference type="ARBA" id="ARBA00022679"/>
    </source>
</evidence>
<comment type="similarity">
    <text evidence="1">Belongs to the carbohydrate kinase pfkB family.</text>
</comment>
<dbReference type="PANTHER" id="PTHR10584">
    <property type="entry name" value="SUGAR KINASE"/>
    <property type="match status" value="1"/>
</dbReference>
<comment type="function">
    <text evidence="12">Catalyzes the phosphorylation of ribose at O-5 in a reaction requiring ATP and magnesium. The resulting D-ribose-5-phosphate can then be used either for sythesis of nucleotides, histidine, and tryptophan, or as a component of the pentose phosphate pathway.</text>
</comment>
<comment type="pathway">
    <text evidence="12">Carbohydrate metabolism; D-ribose degradation; D-ribose 5-phosphate from beta-D-ribopyranose: step 2/2.</text>
</comment>
<sequence length="348" mass="34625">MGIDEVNADRSADETGGPHAATGPGPSPDEPAAAAGGEQAGGDQGGGDQGGGALPWPCDVVVVGSVNADLVVRVDRRPGAGETVLGSDLATYPGGKGANQAVAAARLGARVSLLGRVGTDAHGRLLRESLERDRVGLGHLHETPAPTGVAMISVGPEGDNSIIVSPGANARLSEQDVADAGELLRSAPVVSLQLESPLPTVLAAARAARRVVFNLSPPAPVPDELLALCDPLVVNEHEAAMVLGRTSPPAVQARELLGLGPRSVVITLGADGAVVADASGVTAIPSQRVEVVDTTGAGDGFTGALAWRLARGDGLAAAAAFAVRVGAATVRRAGAQSSYPTLAEVEGS</sequence>
<keyword evidence="4 12" id="KW-0808">Transferase</keyword>
<comment type="activity regulation">
    <text evidence="12">Activated by a monovalent cation that binds near, but not in, the active site. The most likely occupant of the site in vivo is potassium. Ion binding induces a conformational change that may alter substrate affinity.</text>
</comment>
<dbReference type="InterPro" id="IPR011877">
    <property type="entry name" value="Ribokinase"/>
</dbReference>
<protein>
    <recommendedName>
        <fullName evidence="3 12">Ribokinase</fullName>
        <shortName evidence="12">RK</shortName>
        <ecNumber evidence="2 12">2.7.1.15</ecNumber>
    </recommendedName>
</protein>
<feature type="binding site" evidence="12">
    <location>
        <position position="299"/>
    </location>
    <ligand>
        <name>substrate</name>
    </ligand>
</feature>
<keyword evidence="9 12" id="KW-0460">Magnesium</keyword>
<dbReference type="SUPFAM" id="SSF53613">
    <property type="entry name" value="Ribokinase-like"/>
    <property type="match status" value="1"/>
</dbReference>
<dbReference type="PANTHER" id="PTHR10584:SF166">
    <property type="entry name" value="RIBOKINASE"/>
    <property type="match status" value="1"/>
</dbReference>
<evidence type="ECO:0000256" key="13">
    <source>
        <dbReference type="SAM" id="MobiDB-lite"/>
    </source>
</evidence>
<evidence type="ECO:0000256" key="7">
    <source>
        <dbReference type="ARBA" id="ARBA00022777"/>
    </source>
</evidence>
<dbReference type="Gene3D" id="3.40.1190.20">
    <property type="match status" value="1"/>
</dbReference>
<evidence type="ECO:0000256" key="5">
    <source>
        <dbReference type="ARBA" id="ARBA00022723"/>
    </source>
</evidence>
<feature type="binding site" evidence="12">
    <location>
        <position position="195"/>
    </location>
    <ligand>
        <name>substrate</name>
    </ligand>
</feature>
<dbReference type="EMBL" id="JBHSFP010000005">
    <property type="protein sequence ID" value="MFC4531334.1"/>
    <property type="molecule type" value="Genomic_DNA"/>
</dbReference>
<feature type="binding site" evidence="12">
    <location>
        <position position="295"/>
    </location>
    <ligand>
        <name>K(+)</name>
        <dbReference type="ChEBI" id="CHEBI:29103"/>
    </ligand>
</feature>
<dbReference type="InterPro" id="IPR011611">
    <property type="entry name" value="PfkB_dom"/>
</dbReference>
<dbReference type="Proteomes" id="UP001596004">
    <property type="component" value="Unassembled WGS sequence"/>
</dbReference>
<keyword evidence="5 12" id="KW-0479">Metal-binding</keyword>
<proteinExistence type="inferred from homology"/>